<comment type="caution">
    <text evidence="1">The sequence shown here is derived from an EMBL/GenBank/DDBJ whole genome shotgun (WGS) entry which is preliminary data.</text>
</comment>
<reference evidence="1" key="1">
    <citation type="journal article" date="2020" name="Phytopathology">
        <title>Genome sequence of the chestnut blight fungus Cryphonectria parasitica EP155: A fundamental resource for an archetypical invasive plant pathogen.</title>
        <authorList>
            <person name="Crouch J.A."/>
            <person name="Dawe A."/>
            <person name="Aerts A."/>
            <person name="Barry K."/>
            <person name="Churchill A.C.L."/>
            <person name="Grimwood J."/>
            <person name="Hillman B."/>
            <person name="Milgroom M.G."/>
            <person name="Pangilinan J."/>
            <person name="Smith M."/>
            <person name="Salamov A."/>
            <person name="Schmutz J."/>
            <person name="Yadav J."/>
            <person name="Grigoriev I.V."/>
            <person name="Nuss D."/>
        </authorList>
    </citation>
    <scope>NUCLEOTIDE SEQUENCE</scope>
    <source>
        <strain evidence="1">EP155</strain>
    </source>
</reference>
<evidence type="ECO:0008006" key="3">
    <source>
        <dbReference type="Google" id="ProtNLM"/>
    </source>
</evidence>
<name>A0A9P5CPZ3_CRYP1</name>
<proteinExistence type="predicted"/>
<keyword evidence="2" id="KW-1185">Reference proteome</keyword>
<dbReference type="EMBL" id="MU032347">
    <property type="protein sequence ID" value="KAF3765485.1"/>
    <property type="molecule type" value="Genomic_DNA"/>
</dbReference>
<dbReference type="Proteomes" id="UP000803844">
    <property type="component" value="Unassembled WGS sequence"/>
</dbReference>
<dbReference type="Gene3D" id="3.20.20.140">
    <property type="entry name" value="Metal-dependent hydrolases"/>
    <property type="match status" value="1"/>
</dbReference>
<gene>
    <name evidence="1" type="ORF">M406DRAFT_38051</name>
</gene>
<dbReference type="OrthoDB" id="10266980at2759"/>
<organism evidence="1 2">
    <name type="scientific">Cryphonectria parasitica (strain ATCC 38755 / EP155)</name>
    <dbReference type="NCBI Taxonomy" id="660469"/>
    <lineage>
        <taxon>Eukaryota</taxon>
        <taxon>Fungi</taxon>
        <taxon>Dikarya</taxon>
        <taxon>Ascomycota</taxon>
        <taxon>Pezizomycotina</taxon>
        <taxon>Sordariomycetes</taxon>
        <taxon>Sordariomycetidae</taxon>
        <taxon>Diaporthales</taxon>
        <taxon>Cryphonectriaceae</taxon>
        <taxon>Cryphonectria-Endothia species complex</taxon>
        <taxon>Cryphonectria</taxon>
    </lineage>
</organism>
<dbReference type="SUPFAM" id="SSF51556">
    <property type="entry name" value="Metallo-dependent hydrolases"/>
    <property type="match status" value="1"/>
</dbReference>
<evidence type="ECO:0000313" key="2">
    <source>
        <dbReference type="Proteomes" id="UP000803844"/>
    </source>
</evidence>
<dbReference type="GeneID" id="63841176"/>
<dbReference type="PANTHER" id="PTHR32027">
    <property type="entry name" value="CYTOSINE DEAMINASE"/>
    <property type="match status" value="1"/>
</dbReference>
<dbReference type="RefSeq" id="XP_040776446.1">
    <property type="nucleotide sequence ID" value="XM_040924047.1"/>
</dbReference>
<protein>
    <recommendedName>
        <fullName evidence="3">Amidohydrolase-related domain-containing protein</fullName>
    </recommendedName>
</protein>
<dbReference type="AlphaFoldDB" id="A0A9P5CPZ3"/>
<dbReference type="GO" id="GO:0016814">
    <property type="term" value="F:hydrolase activity, acting on carbon-nitrogen (but not peptide) bonds, in cyclic amidines"/>
    <property type="evidence" value="ECO:0007669"/>
    <property type="project" value="TreeGrafter"/>
</dbReference>
<dbReference type="InterPro" id="IPR052349">
    <property type="entry name" value="Metallo-hydrolase_Enzymes"/>
</dbReference>
<evidence type="ECO:0000313" key="1">
    <source>
        <dbReference type="EMBL" id="KAF3765485.1"/>
    </source>
</evidence>
<accession>A0A9P5CPZ3</accession>
<dbReference type="PANTHER" id="PTHR32027:SF0">
    <property type="entry name" value="CYTOSINE DEAMINASE"/>
    <property type="match status" value="1"/>
</dbReference>
<sequence>MVTPSDTSQLEVPPALSTFENVILPNIDDYARWDIRIEGGKAVSRVPSSSSSPPSLLLPALCHPHVHLDKPYILTCNHDSSSYPDYTDLAPQSGSFHEALTNTSAAKARYTTEDLYRRGSQLLAESYARHGVTSMRAFVEVDHVVEFKTLEAAVRLKRDFAHLVDVQICLFAQDPIFSTAHGPENRRLVVEALDTYSNVVEALGTTPYVEQASHSGSKAEMETKNIKWAVDTALERGLHLDFHLDYNLDETQASSLSQVISQARSSNWADKSKAGKTIVIGHCTQLTTQRTGHLQEIAALIKEAPELPIHFVGLPTSDLFMMGRPGPQIETEDGKAHHLPHSRPRGTMQIPSMIKDFGLAGCLGVNNVGNAFTPFGDGDPLQLACWGTGVYQAGTAEDAQLLYECVSHRARRAIGLLPDHEPEDTFGVCLPSLLVRNRQDIVLPGRNGETMIVPARPRLSVKDVVWDPPDSMLRQVIR</sequence>
<dbReference type="InterPro" id="IPR032466">
    <property type="entry name" value="Metal_Hydrolase"/>
</dbReference>